<evidence type="ECO:0000259" key="6">
    <source>
        <dbReference type="PROSITE" id="PS50045"/>
    </source>
</evidence>
<dbReference type="InterPro" id="IPR025662">
    <property type="entry name" value="Sigma_54_int_dom_ATP-bd_1"/>
</dbReference>
<comment type="caution">
    <text evidence="9">The sequence shown here is derived from an EMBL/GenBank/DDBJ whole genome shotgun (WGS) entry which is preliminary data.</text>
</comment>
<dbReference type="Gene3D" id="3.40.50.300">
    <property type="entry name" value="P-loop containing nucleotide triphosphate hydrolases"/>
    <property type="match status" value="1"/>
</dbReference>
<evidence type="ECO:0000259" key="7">
    <source>
        <dbReference type="PROSITE" id="PS50112"/>
    </source>
</evidence>
<keyword evidence="1" id="KW-0547">Nucleotide-binding</keyword>
<dbReference type="GO" id="GO:0043565">
    <property type="term" value="F:sequence-specific DNA binding"/>
    <property type="evidence" value="ECO:0007669"/>
    <property type="project" value="InterPro"/>
</dbReference>
<dbReference type="PROSITE" id="PS50045">
    <property type="entry name" value="SIGMA54_INTERACT_4"/>
    <property type="match status" value="1"/>
</dbReference>
<dbReference type="PROSITE" id="PS50113">
    <property type="entry name" value="PAC"/>
    <property type="match status" value="1"/>
</dbReference>
<dbReference type="InterPro" id="IPR013767">
    <property type="entry name" value="PAS_fold"/>
</dbReference>
<dbReference type="SUPFAM" id="SSF46689">
    <property type="entry name" value="Homeodomain-like"/>
    <property type="match status" value="1"/>
</dbReference>
<dbReference type="PROSITE" id="PS50112">
    <property type="entry name" value="PAS"/>
    <property type="match status" value="1"/>
</dbReference>
<dbReference type="PRINTS" id="PR01590">
    <property type="entry name" value="HTHFIS"/>
</dbReference>
<keyword evidence="2" id="KW-0067">ATP-binding</keyword>
<dbReference type="Gene3D" id="1.10.10.60">
    <property type="entry name" value="Homeodomain-like"/>
    <property type="match status" value="1"/>
</dbReference>
<proteinExistence type="predicted"/>
<name>A0A7M3MIW7_9BACT</name>
<dbReference type="SUPFAM" id="SSF52540">
    <property type="entry name" value="P-loop containing nucleoside triphosphate hydrolases"/>
    <property type="match status" value="1"/>
</dbReference>
<dbReference type="CDD" id="cd00009">
    <property type="entry name" value="AAA"/>
    <property type="match status" value="1"/>
</dbReference>
<evidence type="ECO:0000259" key="8">
    <source>
        <dbReference type="PROSITE" id="PS50113"/>
    </source>
</evidence>
<dbReference type="InterPro" id="IPR002197">
    <property type="entry name" value="HTH_Fis"/>
</dbReference>
<dbReference type="GO" id="GO:0006355">
    <property type="term" value="P:regulation of DNA-templated transcription"/>
    <property type="evidence" value="ECO:0007669"/>
    <property type="project" value="InterPro"/>
</dbReference>
<protein>
    <submittedName>
        <fullName evidence="9">Sigma-54-dependent Fis family transcriptional regulator</fullName>
    </submittedName>
</protein>
<dbReference type="Pfam" id="PF00989">
    <property type="entry name" value="PAS"/>
    <property type="match status" value="1"/>
</dbReference>
<dbReference type="OrthoDB" id="9763792at2"/>
<dbReference type="SUPFAM" id="SSF55785">
    <property type="entry name" value="PYP-like sensor domain (PAS domain)"/>
    <property type="match status" value="2"/>
</dbReference>
<dbReference type="AlphaFoldDB" id="A0A7M3MIW7"/>
<evidence type="ECO:0000256" key="2">
    <source>
        <dbReference type="ARBA" id="ARBA00022840"/>
    </source>
</evidence>
<dbReference type="InterPro" id="IPR035965">
    <property type="entry name" value="PAS-like_dom_sf"/>
</dbReference>
<dbReference type="EMBL" id="QMIE01000001">
    <property type="protein sequence ID" value="TVM19749.1"/>
    <property type="molecule type" value="Genomic_DNA"/>
</dbReference>
<dbReference type="Pfam" id="PF02954">
    <property type="entry name" value="HTH_8"/>
    <property type="match status" value="1"/>
</dbReference>
<dbReference type="NCBIfam" id="TIGR00229">
    <property type="entry name" value="sensory_box"/>
    <property type="match status" value="1"/>
</dbReference>
<feature type="domain" description="Sigma-54 factor interaction" evidence="6">
    <location>
        <begin position="275"/>
        <end position="504"/>
    </location>
</feature>
<dbReference type="InterPro" id="IPR025943">
    <property type="entry name" value="Sigma_54_int_dom_ATP-bd_2"/>
</dbReference>
<dbReference type="GO" id="GO:0005524">
    <property type="term" value="F:ATP binding"/>
    <property type="evidence" value="ECO:0007669"/>
    <property type="project" value="UniProtKB-KW"/>
</dbReference>
<dbReference type="PANTHER" id="PTHR32071">
    <property type="entry name" value="TRANSCRIPTIONAL REGULATORY PROTEIN"/>
    <property type="match status" value="1"/>
</dbReference>
<dbReference type="Pfam" id="PF25601">
    <property type="entry name" value="AAA_lid_14"/>
    <property type="match status" value="1"/>
</dbReference>
<gene>
    <name evidence="9" type="ORF">DPQ33_00490</name>
</gene>
<dbReference type="InterPro" id="IPR000014">
    <property type="entry name" value="PAS"/>
</dbReference>
<evidence type="ECO:0000256" key="4">
    <source>
        <dbReference type="ARBA" id="ARBA00023125"/>
    </source>
</evidence>
<evidence type="ECO:0000256" key="1">
    <source>
        <dbReference type="ARBA" id="ARBA00022741"/>
    </source>
</evidence>
<evidence type="ECO:0000313" key="9">
    <source>
        <dbReference type="EMBL" id="TVM19749.1"/>
    </source>
</evidence>
<dbReference type="PROSITE" id="PS00688">
    <property type="entry name" value="SIGMA54_INTERACT_3"/>
    <property type="match status" value="1"/>
</dbReference>
<keyword evidence="4" id="KW-0238">DNA-binding</keyword>
<dbReference type="InterPro" id="IPR002078">
    <property type="entry name" value="Sigma_54_int"/>
</dbReference>
<evidence type="ECO:0000256" key="5">
    <source>
        <dbReference type="ARBA" id="ARBA00023163"/>
    </source>
</evidence>
<dbReference type="InterPro" id="IPR025944">
    <property type="entry name" value="Sigma_54_int_dom_CS"/>
</dbReference>
<dbReference type="InterPro" id="IPR009057">
    <property type="entry name" value="Homeodomain-like_sf"/>
</dbReference>
<keyword evidence="3" id="KW-0805">Transcription regulation</keyword>
<dbReference type="Pfam" id="PF00158">
    <property type="entry name" value="Sigma54_activat"/>
    <property type="match status" value="1"/>
</dbReference>
<keyword evidence="5" id="KW-0804">Transcription</keyword>
<dbReference type="Gene3D" id="1.10.8.60">
    <property type="match status" value="1"/>
</dbReference>
<sequence length="587" mass="64918">MTMHPGQNFSARRKCSRMSFETSRQSLHEAAFESGGVRLVARRLDGCVLEASKPALAMWGMDKERMLSATLEDLGLSLPPFFPSGRVAILELSLPGGSARHVELEATPMEWGGMDTVLVSIRDLTAQQRAEETLRRAALEIDRQRQTLETILEHIPDAIIATDADKRVIKVNAPVEKLCGRCNVAPGADINALAHEQDCPLHAPLHQVLESNRPVEDYRLTLQCGNEQTQVVLCNARPLTNGKGDLVGVVLVLRDISSMVDMERQLDQRMGFGAIVGKSQLMRSIFSRIEQYADVDATVLITGESGTGKDLIAEAIHATGPRAKGPLVKLNCAALSENLLESELFGHVRGAFTGAVSDKAGRIQAAEGGTLFLDEIGDISPHTQLRLLRFLESKEYERVGESSTRKADVRIIAATNANLTQAIRDGRFRADLYYRLRVMVLHVPPLKERAEDIPLLVDAFIRRFNSEHTKAVEGVTGEVLQLLLHYHWPGNVRELKHTIEHAFVVGSGKHIECSHLPAELREYATRESSKGSRGRRRDLTAEDIIQALEQTGWKKAPAARLLGVGRTTLYMKMDALGIVDRRRAARK</sequence>
<dbReference type="Gene3D" id="3.30.450.20">
    <property type="entry name" value="PAS domain"/>
    <property type="match status" value="2"/>
</dbReference>
<dbReference type="InterPro" id="IPR003593">
    <property type="entry name" value="AAA+_ATPase"/>
</dbReference>
<keyword evidence="10" id="KW-1185">Reference proteome</keyword>
<dbReference type="SMART" id="SM00091">
    <property type="entry name" value="PAS"/>
    <property type="match status" value="2"/>
</dbReference>
<evidence type="ECO:0000256" key="3">
    <source>
        <dbReference type="ARBA" id="ARBA00023015"/>
    </source>
</evidence>
<dbReference type="PROSITE" id="PS00675">
    <property type="entry name" value="SIGMA54_INTERACT_1"/>
    <property type="match status" value="1"/>
</dbReference>
<dbReference type="CDD" id="cd00130">
    <property type="entry name" value="PAS"/>
    <property type="match status" value="1"/>
</dbReference>
<dbReference type="Proteomes" id="UP000448292">
    <property type="component" value="Unassembled WGS sequence"/>
</dbReference>
<dbReference type="SMART" id="SM00382">
    <property type="entry name" value="AAA"/>
    <property type="match status" value="1"/>
</dbReference>
<organism evidence="9 10">
    <name type="scientific">Oceanidesulfovibrio indonesiensis</name>
    <dbReference type="NCBI Taxonomy" id="54767"/>
    <lineage>
        <taxon>Bacteria</taxon>
        <taxon>Pseudomonadati</taxon>
        <taxon>Thermodesulfobacteriota</taxon>
        <taxon>Desulfovibrionia</taxon>
        <taxon>Desulfovibrionales</taxon>
        <taxon>Desulfovibrionaceae</taxon>
        <taxon>Oceanidesulfovibrio</taxon>
    </lineage>
</organism>
<dbReference type="InterPro" id="IPR027417">
    <property type="entry name" value="P-loop_NTPase"/>
</dbReference>
<evidence type="ECO:0000313" key="10">
    <source>
        <dbReference type="Proteomes" id="UP000448292"/>
    </source>
</evidence>
<dbReference type="PANTHER" id="PTHR32071:SF113">
    <property type="entry name" value="ALGINATE BIOSYNTHESIS TRANSCRIPTIONAL REGULATORY PROTEIN ALGB"/>
    <property type="match status" value="1"/>
</dbReference>
<feature type="domain" description="PAS" evidence="7">
    <location>
        <begin position="144"/>
        <end position="180"/>
    </location>
</feature>
<feature type="domain" description="PAC" evidence="8">
    <location>
        <begin position="216"/>
        <end position="268"/>
    </location>
</feature>
<dbReference type="PROSITE" id="PS00676">
    <property type="entry name" value="SIGMA54_INTERACT_2"/>
    <property type="match status" value="1"/>
</dbReference>
<dbReference type="FunFam" id="3.40.50.300:FF:000006">
    <property type="entry name" value="DNA-binding transcriptional regulator NtrC"/>
    <property type="match status" value="1"/>
</dbReference>
<dbReference type="InterPro" id="IPR058031">
    <property type="entry name" value="AAA_lid_NorR"/>
</dbReference>
<accession>A0A7M3MIW7</accession>
<dbReference type="InterPro" id="IPR000700">
    <property type="entry name" value="PAS-assoc_C"/>
</dbReference>
<reference evidence="9 10" key="1">
    <citation type="submission" date="2018-06" db="EMBL/GenBank/DDBJ databases">
        <title>Complete genome of Desulfovibrio indonesiensis P37SLT.</title>
        <authorList>
            <person name="Crispim J.S."/>
            <person name="Vidigal P.M.P."/>
            <person name="Silva L.C.F."/>
            <person name="Laguardia C.N."/>
            <person name="Araujo L.C."/>
            <person name="Dias R.S."/>
            <person name="Sousa M.P."/>
            <person name="Paula S.O."/>
            <person name="Silva C."/>
        </authorList>
    </citation>
    <scope>NUCLEOTIDE SEQUENCE [LARGE SCALE GENOMIC DNA]</scope>
    <source>
        <strain evidence="9 10">P37SLT</strain>
    </source>
</reference>